<dbReference type="FunFam" id="1.10.760.10:FF:000038">
    <property type="entry name" value="Cytochrome c6"/>
    <property type="match status" value="1"/>
</dbReference>
<dbReference type="Pfam" id="PF13442">
    <property type="entry name" value="Cytochrome_CBB3"/>
    <property type="match status" value="1"/>
</dbReference>
<evidence type="ECO:0000256" key="12">
    <source>
        <dbReference type="ARBA" id="ARBA00031247"/>
    </source>
</evidence>
<dbReference type="PANTHER" id="PTHR34688">
    <property type="entry name" value="CYTOCHROME C6, CHLOROPLASTIC"/>
    <property type="match status" value="1"/>
</dbReference>
<dbReference type="PRINTS" id="PR00605">
    <property type="entry name" value="CYTCHROMECIC"/>
</dbReference>
<keyword evidence="8" id="KW-0249">Electron transport</keyword>
<evidence type="ECO:0000256" key="8">
    <source>
        <dbReference type="ARBA" id="ARBA00022982"/>
    </source>
</evidence>
<dbReference type="GO" id="GO:0015979">
    <property type="term" value="P:photosynthesis"/>
    <property type="evidence" value="ECO:0007669"/>
    <property type="project" value="UniProtKB-KW"/>
</dbReference>
<evidence type="ECO:0000256" key="3">
    <source>
        <dbReference type="ARBA" id="ARBA00009650"/>
    </source>
</evidence>
<comment type="function">
    <text evidence="1">Functions as an electron carrier between membrane-bound cytochrome b6-f and photosystem I in oxygenic photosynthesis.</text>
</comment>
<evidence type="ECO:0000256" key="7">
    <source>
        <dbReference type="ARBA" id="ARBA00022723"/>
    </source>
</evidence>
<dbReference type="GO" id="GO:0005506">
    <property type="term" value="F:iron ion binding"/>
    <property type="evidence" value="ECO:0007669"/>
    <property type="project" value="InterPro"/>
</dbReference>
<dbReference type="STRING" id="1169540.A0A0G4GN02"/>
<dbReference type="HAMAP" id="MF_00594">
    <property type="entry name" value="Cytc_PetJ"/>
    <property type="match status" value="1"/>
</dbReference>
<keyword evidence="4" id="KW-0813">Transport</keyword>
<evidence type="ECO:0000256" key="1">
    <source>
        <dbReference type="ARBA" id="ARBA00002347"/>
    </source>
</evidence>
<evidence type="ECO:0000313" key="17">
    <source>
        <dbReference type="EMBL" id="CEM31507.1"/>
    </source>
</evidence>
<protein>
    <recommendedName>
        <fullName evidence="13">Cytochrome c-553</fullName>
    </recommendedName>
    <alternativeName>
        <fullName evidence="12">Cytochrome c553</fullName>
    </alternativeName>
    <alternativeName>
        <fullName evidence="11">Soluble cytochrome f</fullName>
    </alternativeName>
</protein>
<evidence type="ECO:0000256" key="5">
    <source>
        <dbReference type="ARBA" id="ARBA00022531"/>
    </source>
</evidence>
<feature type="domain" description="Cytochrome c" evidence="16">
    <location>
        <begin position="98"/>
        <end position="178"/>
    </location>
</feature>
<keyword evidence="10" id="KW-0793">Thylakoid</keyword>
<dbReference type="AlphaFoldDB" id="A0A0G4GN02"/>
<evidence type="ECO:0000256" key="15">
    <source>
        <dbReference type="SAM" id="SignalP"/>
    </source>
</evidence>
<keyword evidence="9 14" id="KW-0408">Iron</keyword>
<dbReference type="InterPro" id="IPR023655">
    <property type="entry name" value="Cyt_C6"/>
</dbReference>
<dbReference type="InterPro" id="IPR036909">
    <property type="entry name" value="Cyt_c-like_dom_sf"/>
</dbReference>
<keyword evidence="15" id="KW-0732">Signal</keyword>
<reference evidence="17 18" key="1">
    <citation type="submission" date="2014-11" db="EMBL/GenBank/DDBJ databases">
        <authorList>
            <person name="Zhu J."/>
            <person name="Qi W."/>
            <person name="Song R."/>
        </authorList>
    </citation>
    <scope>NUCLEOTIDE SEQUENCE [LARGE SCALE GENOMIC DNA]</scope>
</reference>
<comment type="similarity">
    <text evidence="3">Belongs to the cytochrome c family. PetJ subfamily.</text>
</comment>
<feature type="chain" id="PRO_5012700842" description="Cytochrome c-553" evidence="15">
    <location>
        <begin position="16"/>
        <end position="183"/>
    </location>
</feature>
<gene>
    <name evidence="17" type="ORF">Vbra_22339</name>
</gene>
<keyword evidence="5" id="KW-0602">Photosynthesis</keyword>
<dbReference type="GO" id="GO:0020037">
    <property type="term" value="F:heme binding"/>
    <property type="evidence" value="ECO:0007669"/>
    <property type="project" value="InterPro"/>
</dbReference>
<evidence type="ECO:0000256" key="13">
    <source>
        <dbReference type="ARBA" id="ARBA00033211"/>
    </source>
</evidence>
<dbReference type="GO" id="GO:0009055">
    <property type="term" value="F:electron transfer activity"/>
    <property type="evidence" value="ECO:0007669"/>
    <property type="project" value="InterPro"/>
</dbReference>
<dbReference type="OMA" id="VCAGCVF"/>
<sequence length="183" mass="18988">MKLFAVLATLSLVAASANEAFVSPLGGNILRAQRTASQPQRTPLVEECQTVLMGALPGTDADEARSACEEGAKMAPLVSAMALGLMSAIAPQAAFAAGDPELGEIIFSGNCAACHAGGNNVVQAEKTLKKEALETYGVNTVDKVIYQVTNGKNAMPAFGGRLSEEDIQDVAAYVIDQATGDKW</sequence>
<evidence type="ECO:0000256" key="2">
    <source>
        <dbReference type="ARBA" id="ARBA00004456"/>
    </source>
</evidence>
<evidence type="ECO:0000256" key="9">
    <source>
        <dbReference type="ARBA" id="ARBA00023004"/>
    </source>
</evidence>
<dbReference type="Proteomes" id="UP000041254">
    <property type="component" value="Unassembled WGS sequence"/>
</dbReference>
<dbReference type="VEuPathDB" id="CryptoDB:Vbra_22339"/>
<evidence type="ECO:0000256" key="4">
    <source>
        <dbReference type="ARBA" id="ARBA00022448"/>
    </source>
</evidence>
<name>A0A0G4GN02_VITBC</name>
<evidence type="ECO:0000256" key="11">
    <source>
        <dbReference type="ARBA" id="ARBA00030448"/>
    </source>
</evidence>
<dbReference type="PhylomeDB" id="A0A0G4GN02"/>
<dbReference type="InParanoid" id="A0A0G4GN02"/>
<evidence type="ECO:0000256" key="10">
    <source>
        <dbReference type="ARBA" id="ARBA00023078"/>
    </source>
</evidence>
<dbReference type="OrthoDB" id="1930491at2759"/>
<accession>A0A0G4GN02</accession>
<dbReference type="InterPro" id="IPR008168">
    <property type="entry name" value="Cyt_C_IC"/>
</dbReference>
<dbReference type="InterPro" id="IPR009056">
    <property type="entry name" value="Cyt_c-like_dom"/>
</dbReference>
<dbReference type="EMBL" id="CDMY01000722">
    <property type="protein sequence ID" value="CEM31507.1"/>
    <property type="molecule type" value="Genomic_DNA"/>
</dbReference>
<dbReference type="PROSITE" id="PS51007">
    <property type="entry name" value="CYTC"/>
    <property type="match status" value="1"/>
</dbReference>
<dbReference type="PANTHER" id="PTHR34688:SF2">
    <property type="entry name" value="CYTOCHROME C6, CHLOROPLASTIC"/>
    <property type="match status" value="1"/>
</dbReference>
<dbReference type="SUPFAM" id="SSF46626">
    <property type="entry name" value="Cytochrome c"/>
    <property type="match status" value="1"/>
</dbReference>
<organism evidence="17 18">
    <name type="scientific">Vitrella brassicaformis (strain CCMP3155)</name>
    <dbReference type="NCBI Taxonomy" id="1169540"/>
    <lineage>
        <taxon>Eukaryota</taxon>
        <taxon>Sar</taxon>
        <taxon>Alveolata</taxon>
        <taxon>Colpodellida</taxon>
        <taxon>Vitrellaceae</taxon>
        <taxon>Vitrella</taxon>
    </lineage>
</organism>
<dbReference type="Gene3D" id="1.10.760.10">
    <property type="entry name" value="Cytochrome c-like domain"/>
    <property type="match status" value="1"/>
</dbReference>
<proteinExistence type="inferred from homology"/>
<feature type="signal peptide" evidence="15">
    <location>
        <begin position="1"/>
        <end position="15"/>
    </location>
</feature>
<keyword evidence="7 14" id="KW-0479">Metal-binding</keyword>
<keyword evidence="6 14" id="KW-0349">Heme</keyword>
<evidence type="ECO:0000256" key="6">
    <source>
        <dbReference type="ARBA" id="ARBA00022617"/>
    </source>
</evidence>
<keyword evidence="18" id="KW-1185">Reference proteome</keyword>
<evidence type="ECO:0000313" key="18">
    <source>
        <dbReference type="Proteomes" id="UP000041254"/>
    </source>
</evidence>
<evidence type="ECO:0000259" key="16">
    <source>
        <dbReference type="PROSITE" id="PS51007"/>
    </source>
</evidence>
<evidence type="ECO:0000256" key="14">
    <source>
        <dbReference type="PROSITE-ProRule" id="PRU00433"/>
    </source>
</evidence>
<comment type="subcellular location">
    <subcellularLocation>
        <location evidence="2">Plastid</location>
        <location evidence="2">Chloroplast thylakoid lumen</location>
    </subcellularLocation>
</comment>
<dbReference type="GO" id="GO:0009543">
    <property type="term" value="C:chloroplast thylakoid lumen"/>
    <property type="evidence" value="ECO:0007669"/>
    <property type="project" value="UniProtKB-SubCell"/>
</dbReference>